<feature type="signal peptide" evidence="2">
    <location>
        <begin position="1"/>
        <end position="17"/>
    </location>
</feature>
<dbReference type="SUPFAM" id="SSF47473">
    <property type="entry name" value="EF-hand"/>
    <property type="match status" value="1"/>
</dbReference>
<keyword evidence="1" id="KW-0106">Calcium</keyword>
<dbReference type="Gene3D" id="1.10.238.10">
    <property type="entry name" value="EF-hand"/>
    <property type="match status" value="2"/>
</dbReference>
<dbReference type="InterPro" id="IPR011992">
    <property type="entry name" value="EF-hand-dom_pair"/>
</dbReference>
<dbReference type="SMART" id="SM00054">
    <property type="entry name" value="EFh"/>
    <property type="match status" value="3"/>
</dbReference>
<evidence type="ECO:0000259" key="3">
    <source>
        <dbReference type="PROSITE" id="PS50222"/>
    </source>
</evidence>
<protein>
    <recommendedName>
        <fullName evidence="3">EF-hand domain-containing protein</fullName>
    </recommendedName>
</protein>
<dbReference type="InterPro" id="IPR018247">
    <property type="entry name" value="EF_Hand_1_Ca_BS"/>
</dbReference>
<dbReference type="EMBL" id="JAUCMV010000003">
    <property type="protein sequence ID" value="KAK0410587.1"/>
    <property type="molecule type" value="Genomic_DNA"/>
</dbReference>
<comment type="caution">
    <text evidence="4">The sequence shown here is derived from an EMBL/GenBank/DDBJ whole genome shotgun (WGS) entry which is preliminary data.</text>
</comment>
<organism evidence="4 5">
    <name type="scientific">Steinernema hermaphroditum</name>
    <dbReference type="NCBI Taxonomy" id="289476"/>
    <lineage>
        <taxon>Eukaryota</taxon>
        <taxon>Metazoa</taxon>
        <taxon>Ecdysozoa</taxon>
        <taxon>Nematoda</taxon>
        <taxon>Chromadorea</taxon>
        <taxon>Rhabditida</taxon>
        <taxon>Tylenchina</taxon>
        <taxon>Panagrolaimomorpha</taxon>
        <taxon>Strongyloidoidea</taxon>
        <taxon>Steinernematidae</taxon>
        <taxon>Steinernema</taxon>
    </lineage>
</organism>
<dbReference type="AlphaFoldDB" id="A0AA39HR79"/>
<name>A0AA39HR79_9BILA</name>
<evidence type="ECO:0000256" key="2">
    <source>
        <dbReference type="SAM" id="SignalP"/>
    </source>
</evidence>
<dbReference type="PROSITE" id="PS50222">
    <property type="entry name" value="EF_HAND_2"/>
    <property type="match status" value="1"/>
</dbReference>
<feature type="chain" id="PRO_5041216446" description="EF-hand domain-containing protein" evidence="2">
    <location>
        <begin position="18"/>
        <end position="176"/>
    </location>
</feature>
<dbReference type="Pfam" id="PF13202">
    <property type="entry name" value="EF-hand_5"/>
    <property type="match status" value="2"/>
</dbReference>
<keyword evidence="5" id="KW-1185">Reference proteome</keyword>
<proteinExistence type="predicted"/>
<feature type="domain" description="EF-hand" evidence="3">
    <location>
        <begin position="119"/>
        <end position="154"/>
    </location>
</feature>
<gene>
    <name evidence="4" type="ORF">QR680_005214</name>
</gene>
<dbReference type="InterPro" id="IPR002048">
    <property type="entry name" value="EF_hand_dom"/>
</dbReference>
<dbReference type="PROSITE" id="PS00018">
    <property type="entry name" value="EF_HAND_1"/>
    <property type="match status" value="1"/>
</dbReference>
<accession>A0AA39HR79</accession>
<dbReference type="Proteomes" id="UP001175271">
    <property type="component" value="Unassembled WGS sequence"/>
</dbReference>
<keyword evidence="2" id="KW-0732">Signal</keyword>
<reference evidence="4" key="1">
    <citation type="submission" date="2023-06" db="EMBL/GenBank/DDBJ databases">
        <title>Genomic analysis of the entomopathogenic nematode Steinernema hermaphroditum.</title>
        <authorList>
            <person name="Schwarz E.M."/>
            <person name="Heppert J.K."/>
            <person name="Baniya A."/>
            <person name="Schwartz H.T."/>
            <person name="Tan C.-H."/>
            <person name="Antoshechkin I."/>
            <person name="Sternberg P.W."/>
            <person name="Goodrich-Blair H."/>
            <person name="Dillman A.R."/>
        </authorList>
    </citation>
    <scope>NUCLEOTIDE SEQUENCE</scope>
    <source>
        <strain evidence="4">PS9179</strain>
        <tissue evidence="4">Whole animal</tissue>
    </source>
</reference>
<dbReference type="GO" id="GO:0005509">
    <property type="term" value="F:calcium ion binding"/>
    <property type="evidence" value="ECO:0007669"/>
    <property type="project" value="InterPro"/>
</dbReference>
<sequence>MELLLLCSALMLTGVFAQVVPLRSGQLLEADANGDGALDFDEFLRSDARYMARVRNAFGDLDANKDNKISFEEIVKDEERRLENVLPHSKVHFGLYDLDNSGFLEEGEVATFIAEKRFRKSSRLGEIMAPFDKNGDRRFDAREFNEFLYFFPFDELDLLYGDYAQKAAASPLPRGK</sequence>
<evidence type="ECO:0000313" key="5">
    <source>
        <dbReference type="Proteomes" id="UP001175271"/>
    </source>
</evidence>
<evidence type="ECO:0000256" key="1">
    <source>
        <dbReference type="ARBA" id="ARBA00022837"/>
    </source>
</evidence>
<evidence type="ECO:0000313" key="4">
    <source>
        <dbReference type="EMBL" id="KAK0410587.1"/>
    </source>
</evidence>